<dbReference type="InterPro" id="IPR046706">
    <property type="entry name" value="DUF6779"/>
</dbReference>
<organism evidence="4 5">
    <name type="scientific">Corynebacterium liangguodongii</name>
    <dbReference type="NCBI Taxonomy" id="2079535"/>
    <lineage>
        <taxon>Bacteria</taxon>
        <taxon>Bacillati</taxon>
        <taxon>Actinomycetota</taxon>
        <taxon>Actinomycetes</taxon>
        <taxon>Mycobacteriales</taxon>
        <taxon>Corynebacteriaceae</taxon>
        <taxon>Corynebacterium</taxon>
    </lineage>
</organism>
<dbReference type="Proteomes" id="UP000244754">
    <property type="component" value="Chromosome"/>
</dbReference>
<feature type="compositionally biased region" description="Basic and acidic residues" evidence="2">
    <location>
        <begin position="235"/>
        <end position="247"/>
    </location>
</feature>
<keyword evidence="3" id="KW-0812">Transmembrane</keyword>
<feature type="region of interest" description="Disordered" evidence="2">
    <location>
        <begin position="153"/>
        <end position="315"/>
    </location>
</feature>
<dbReference type="KEGG" id="clia:C3E79_09400"/>
<dbReference type="RefSeq" id="WP_108404668.1">
    <property type="nucleotide sequence ID" value="NZ_CP026948.1"/>
</dbReference>
<evidence type="ECO:0000256" key="2">
    <source>
        <dbReference type="SAM" id="MobiDB-lite"/>
    </source>
</evidence>
<feature type="compositionally biased region" description="Basic and acidic residues" evidence="2">
    <location>
        <begin position="196"/>
        <end position="216"/>
    </location>
</feature>
<sequence length="315" mass="33597">MNAEKPSRDSATLWIVVPFILAIVGTVVMLFTNSATALKVSLVLALWAGAAGIIAVARARRDGETARRELQARSERFAAELDAANARGEAASTRARIDATPGADITVLREIQEELAALRAQLEELSGREFGYEPAALRAEARRIAELEQAAGSTRLAWDEPAEPEEPAEPAEPVEPAELAAEKTASAPGPSSADTAEIKKVNPTEPQREATPEGRGRPAGAPSAEAISGRVGSQRGREASARVRLDNAHNPLSQLISERQADKPAAPEQSEPTPQPEPADRPEPAPHGGRRRRDEHGRSSLTVAELLARSKRDAE</sequence>
<feature type="transmembrane region" description="Helical" evidence="3">
    <location>
        <begin position="12"/>
        <end position="31"/>
    </location>
</feature>
<evidence type="ECO:0000256" key="1">
    <source>
        <dbReference type="SAM" id="Coils"/>
    </source>
</evidence>
<reference evidence="5" key="1">
    <citation type="submission" date="2018-01" db="EMBL/GenBank/DDBJ databases">
        <authorList>
            <person name="Li J."/>
        </authorList>
    </citation>
    <scope>NUCLEOTIDE SEQUENCE [LARGE SCALE GENOMIC DNA]</scope>
    <source>
        <strain evidence="5">2184</strain>
    </source>
</reference>
<keyword evidence="5" id="KW-1185">Reference proteome</keyword>
<dbReference type="EMBL" id="CP026948">
    <property type="protein sequence ID" value="AWB84660.1"/>
    <property type="molecule type" value="Genomic_DNA"/>
</dbReference>
<dbReference type="OrthoDB" id="4409518at2"/>
<dbReference type="Pfam" id="PF20570">
    <property type="entry name" value="DUF6779"/>
    <property type="match status" value="1"/>
</dbReference>
<gene>
    <name evidence="4" type="ORF">C3E79_09400</name>
</gene>
<feature type="coiled-coil region" evidence="1">
    <location>
        <begin position="67"/>
        <end position="128"/>
    </location>
</feature>
<keyword evidence="3" id="KW-0472">Membrane</keyword>
<accession>A0A2S0WFX8</accession>
<proteinExistence type="predicted"/>
<keyword evidence="3" id="KW-1133">Transmembrane helix</keyword>
<evidence type="ECO:0000256" key="3">
    <source>
        <dbReference type="SAM" id="Phobius"/>
    </source>
</evidence>
<evidence type="ECO:0000313" key="4">
    <source>
        <dbReference type="EMBL" id="AWB84660.1"/>
    </source>
</evidence>
<evidence type="ECO:0000313" key="5">
    <source>
        <dbReference type="Proteomes" id="UP000244754"/>
    </source>
</evidence>
<name>A0A2S0WFX8_9CORY</name>
<dbReference type="AlphaFoldDB" id="A0A2S0WFX8"/>
<protein>
    <submittedName>
        <fullName evidence="4">Uncharacterized protein</fullName>
    </submittedName>
</protein>
<feature type="transmembrane region" description="Helical" evidence="3">
    <location>
        <begin position="37"/>
        <end position="57"/>
    </location>
</feature>
<keyword evidence="1" id="KW-0175">Coiled coil</keyword>
<feature type="compositionally biased region" description="Acidic residues" evidence="2">
    <location>
        <begin position="160"/>
        <end position="169"/>
    </location>
</feature>